<dbReference type="PROSITE" id="PS50082">
    <property type="entry name" value="WD_REPEATS_2"/>
    <property type="match status" value="5"/>
</dbReference>
<dbReference type="SMART" id="SM00320">
    <property type="entry name" value="WD40"/>
    <property type="match status" value="7"/>
</dbReference>
<feature type="compositionally biased region" description="Low complexity" evidence="5">
    <location>
        <begin position="827"/>
        <end position="840"/>
    </location>
</feature>
<dbReference type="InterPro" id="IPR036322">
    <property type="entry name" value="WD40_repeat_dom_sf"/>
</dbReference>
<dbReference type="SUPFAM" id="SSF81383">
    <property type="entry name" value="F-box domain"/>
    <property type="match status" value="1"/>
</dbReference>
<dbReference type="PRINTS" id="PR00320">
    <property type="entry name" value="GPROTEINBRPT"/>
</dbReference>
<feature type="compositionally biased region" description="Low complexity" evidence="5">
    <location>
        <begin position="774"/>
        <end position="787"/>
    </location>
</feature>
<dbReference type="PANTHER" id="PTHR14604:SF4">
    <property type="entry name" value="F-BOX DOMAIN-CONTAINING PROTEIN"/>
    <property type="match status" value="1"/>
</dbReference>
<feature type="region of interest" description="Disordered" evidence="5">
    <location>
        <begin position="169"/>
        <end position="224"/>
    </location>
</feature>
<feature type="domain" description="F-box" evidence="6">
    <location>
        <begin position="110"/>
        <end position="156"/>
    </location>
</feature>
<dbReference type="PANTHER" id="PTHR14604">
    <property type="entry name" value="WD40 REPEAT PF20"/>
    <property type="match status" value="1"/>
</dbReference>
<dbReference type="CDD" id="cd00200">
    <property type="entry name" value="WD40"/>
    <property type="match status" value="1"/>
</dbReference>
<dbReference type="InterPro" id="IPR020472">
    <property type="entry name" value="WD40_PAC1"/>
</dbReference>
<feature type="region of interest" description="Disordered" evidence="5">
    <location>
        <begin position="758"/>
        <end position="968"/>
    </location>
</feature>
<evidence type="ECO:0000313" key="8">
    <source>
        <dbReference type="Proteomes" id="UP000664521"/>
    </source>
</evidence>
<comment type="caution">
    <text evidence="7">The sequence shown here is derived from an EMBL/GenBank/DDBJ whole genome shotgun (WGS) entry which is preliminary data.</text>
</comment>
<evidence type="ECO:0000256" key="5">
    <source>
        <dbReference type="SAM" id="MobiDB-lite"/>
    </source>
</evidence>
<dbReference type="InterPro" id="IPR019775">
    <property type="entry name" value="WD40_repeat_CS"/>
</dbReference>
<dbReference type="Gene3D" id="2.130.10.10">
    <property type="entry name" value="YVTN repeat-like/Quinoprotein amine dehydrogenase"/>
    <property type="match status" value="1"/>
</dbReference>
<evidence type="ECO:0000256" key="3">
    <source>
        <dbReference type="ARBA" id="ARBA00022737"/>
    </source>
</evidence>
<keyword evidence="3" id="KW-0677">Repeat</keyword>
<dbReference type="InterPro" id="IPR015943">
    <property type="entry name" value="WD40/YVTN_repeat-like_dom_sf"/>
</dbReference>
<protein>
    <recommendedName>
        <fullName evidence="6">F-box domain-containing protein</fullName>
    </recommendedName>
</protein>
<dbReference type="InterPro" id="IPR001680">
    <property type="entry name" value="WD40_rpt"/>
</dbReference>
<feature type="repeat" description="WD" evidence="4">
    <location>
        <begin position="541"/>
        <end position="580"/>
    </location>
</feature>
<feature type="compositionally biased region" description="Polar residues" evidence="5">
    <location>
        <begin position="268"/>
        <end position="285"/>
    </location>
</feature>
<feature type="repeat" description="WD" evidence="4">
    <location>
        <begin position="451"/>
        <end position="481"/>
    </location>
</feature>
<keyword evidence="8" id="KW-1185">Reference proteome</keyword>
<feature type="repeat" description="WD" evidence="4">
    <location>
        <begin position="406"/>
        <end position="449"/>
    </location>
</feature>
<evidence type="ECO:0000259" key="6">
    <source>
        <dbReference type="PROSITE" id="PS50181"/>
    </source>
</evidence>
<dbReference type="AlphaFoldDB" id="A0A8H3F879"/>
<dbReference type="PROSITE" id="PS50294">
    <property type="entry name" value="WD_REPEATS_REGION"/>
    <property type="match status" value="3"/>
</dbReference>
<proteinExistence type="inferred from homology"/>
<keyword evidence="2 4" id="KW-0853">WD repeat</keyword>
<name>A0A8H3F879_9LECA</name>
<evidence type="ECO:0000256" key="2">
    <source>
        <dbReference type="ARBA" id="ARBA00022574"/>
    </source>
</evidence>
<evidence type="ECO:0000256" key="4">
    <source>
        <dbReference type="PROSITE-ProRule" id="PRU00221"/>
    </source>
</evidence>
<feature type="repeat" description="WD" evidence="4">
    <location>
        <begin position="365"/>
        <end position="404"/>
    </location>
</feature>
<dbReference type="Pfam" id="PF12937">
    <property type="entry name" value="F-box-like"/>
    <property type="match status" value="1"/>
</dbReference>
<dbReference type="EMBL" id="CAJPDS010000017">
    <property type="protein sequence ID" value="CAF9916041.1"/>
    <property type="molecule type" value="Genomic_DNA"/>
</dbReference>
<feature type="repeat" description="WD" evidence="4">
    <location>
        <begin position="581"/>
        <end position="611"/>
    </location>
</feature>
<feature type="region of interest" description="Disordered" evidence="5">
    <location>
        <begin position="257"/>
        <end position="316"/>
    </location>
</feature>
<accession>A0A8H3F879</accession>
<feature type="compositionally biased region" description="Low complexity" evidence="5">
    <location>
        <begin position="874"/>
        <end position="892"/>
    </location>
</feature>
<feature type="compositionally biased region" description="Pro residues" evidence="5">
    <location>
        <begin position="900"/>
        <end position="914"/>
    </location>
</feature>
<dbReference type="PROSITE" id="PS00678">
    <property type="entry name" value="WD_REPEATS_1"/>
    <property type="match status" value="1"/>
</dbReference>
<sequence>MEKAWYQMSPVVTSQDPVVSQQLELPTMDLSYRIDEGYSEETRSQDDPESPMRLEANTEDMLPTSLRLAMDTIMSLEERDKCEFVYNVLQTLRTSSIAQIVERLRPHLHKDPVAYLPPEVTSEIFSYLTPSMLLEASSVSRAWRERTLDGRLWKRKFHLEGWELELEEVRRLEESPTSPRKTRTRRAETHGDQRRHKKRIRPGADVDMGATSEASQDSHQPYGRRTDVHRWNEQQGTVEADIDSEPFIEDLAGDQEMRDADSERGLSNMDQSPSVTPRSPPGQNSPHEKQPKITNSAETRRTSDISMETDPPGPLEREPPLIWYSSANQPRLNYQQLYKQRRKLEENWNACEYKSFQLPHRDHPEEAHGECVYTIQYIGRYLVSGSRDRTLRKWDLETQRLIGKPMLGHSASVLCLQFDNSKEEDIIMSGSSDTSVLIWRYSTGELLERIDQAHREPVLNLKFDSRFLVTCSKDKTIKIWNRRKLSPGDRDYPIKGVKGGGRCPSYIVDLSSVGTNPFDIHKYLRPDQREPLREYTSLMTLDSHSAAVNAIHIFRDQLVSASGDRYVKVWNIHTGECIATCRGHTKGIACVQYDGKRIISGSSDNTIRIYDPVTQAEVACLQGHTRLVRTIQSAFEDLPGSKEELQGEAEEVDKQFFLANGSEELTSRTRSKSRNPGSNQPKNITAIGAKLPPGGGGSRWGRIVSGSYDETIIIWRKGLDGRWVAAHRLRQEEALRAAGGPLATRSEIAQNLHIPPGAQRMRNIPQAPTQPHSAAQAGPAQQVQPQGSSHHQQSTPPAQPIEHGGGGQPRPDPRPRTLNDADPNSRTAVLQQTTTTTVPTSAQHKTPHQAFTVPTTTSTSSTAPPLPHHHQHRLQPTTTTTSTSISSTTATAFQPSTSDPTPPLNPHQPVPTGTPQPSLIPQAPAPQPQQQIPPVPPLPLSFHNYHPQQPQQPQHTHHHHHPAQAAALQQPNARVFKLQFDARRIICCSQDPKIVGWDFANGDERVVEASRFFGAPL</sequence>
<dbReference type="SUPFAM" id="SSF50978">
    <property type="entry name" value="WD40 repeat-like"/>
    <property type="match status" value="1"/>
</dbReference>
<feature type="region of interest" description="Disordered" evidence="5">
    <location>
        <begin position="663"/>
        <end position="698"/>
    </location>
</feature>
<feature type="compositionally biased region" description="Polar residues" evidence="5">
    <location>
        <begin position="674"/>
        <end position="683"/>
    </location>
</feature>
<dbReference type="SMART" id="SM00256">
    <property type="entry name" value="FBOX"/>
    <property type="match status" value="1"/>
</dbReference>
<dbReference type="InterPro" id="IPR050995">
    <property type="entry name" value="WD-F-box_domain-protein"/>
</dbReference>
<dbReference type="Gene3D" id="1.20.1280.50">
    <property type="match status" value="1"/>
</dbReference>
<dbReference type="Proteomes" id="UP000664521">
    <property type="component" value="Unassembled WGS sequence"/>
</dbReference>
<organism evidence="7 8">
    <name type="scientific">Heterodermia speciosa</name>
    <dbReference type="NCBI Taxonomy" id="116794"/>
    <lineage>
        <taxon>Eukaryota</taxon>
        <taxon>Fungi</taxon>
        <taxon>Dikarya</taxon>
        <taxon>Ascomycota</taxon>
        <taxon>Pezizomycotina</taxon>
        <taxon>Lecanoromycetes</taxon>
        <taxon>OSLEUM clade</taxon>
        <taxon>Lecanoromycetidae</taxon>
        <taxon>Caliciales</taxon>
        <taxon>Physciaceae</taxon>
        <taxon>Heterodermia</taxon>
    </lineage>
</organism>
<gene>
    <name evidence="7" type="ORF">HETSPECPRED_002735</name>
</gene>
<feature type="compositionally biased region" description="Pro residues" evidence="5">
    <location>
        <begin position="923"/>
        <end position="939"/>
    </location>
</feature>
<evidence type="ECO:0000313" key="7">
    <source>
        <dbReference type="EMBL" id="CAF9916041.1"/>
    </source>
</evidence>
<dbReference type="InterPro" id="IPR001810">
    <property type="entry name" value="F-box_dom"/>
</dbReference>
<evidence type="ECO:0000256" key="1">
    <source>
        <dbReference type="ARBA" id="ARBA00007968"/>
    </source>
</evidence>
<comment type="similarity">
    <text evidence="1">Belongs to the WD repeat MET30/SCONB/SCON-2 family.</text>
</comment>
<dbReference type="PROSITE" id="PS50181">
    <property type="entry name" value="FBOX"/>
    <property type="match status" value="1"/>
</dbReference>
<dbReference type="OrthoDB" id="19711at2759"/>
<dbReference type="Pfam" id="PF00400">
    <property type="entry name" value="WD40"/>
    <property type="match status" value="5"/>
</dbReference>
<reference evidence="7" key="1">
    <citation type="submission" date="2021-03" db="EMBL/GenBank/DDBJ databases">
        <authorList>
            <person name="Tagirdzhanova G."/>
        </authorList>
    </citation>
    <scope>NUCLEOTIDE SEQUENCE</scope>
</reference>
<dbReference type="InterPro" id="IPR036047">
    <property type="entry name" value="F-box-like_dom_sf"/>
</dbReference>